<dbReference type="InterPro" id="IPR012946">
    <property type="entry name" value="X8"/>
</dbReference>
<keyword evidence="2" id="KW-0325">Glycoprotein</keyword>
<dbReference type="PANTHER" id="PTHR31044">
    <property type="entry name" value="BETA-1,3 GLUCANASE"/>
    <property type="match status" value="1"/>
</dbReference>
<dbReference type="Pfam" id="PF07983">
    <property type="entry name" value="X8"/>
    <property type="match status" value="1"/>
</dbReference>
<keyword evidence="2" id="KW-0336">GPI-anchor</keyword>
<reference evidence="8" key="1">
    <citation type="journal article" date="2020" name="Nat. Commun.">
        <title>Genome sequence of the cluster root forming white lupin.</title>
        <authorList>
            <person name="Hufnagel B."/>
            <person name="Marques A."/>
            <person name="Soriano A."/>
            <person name="Marques L."/>
            <person name="Divol F."/>
            <person name="Doumas P."/>
            <person name="Sallet E."/>
            <person name="Mancinotti D."/>
            <person name="Carrere S."/>
            <person name="Marande W."/>
            <person name="Arribat S."/>
            <person name="Keller J."/>
            <person name="Huneau C."/>
            <person name="Blein T."/>
            <person name="Aime D."/>
            <person name="Laguerre M."/>
            <person name="Taylor J."/>
            <person name="Schubert V."/>
            <person name="Nelson M."/>
            <person name="Geu-Flores F."/>
            <person name="Crespi M."/>
            <person name="Gallardo-Guerrero K."/>
            <person name="Delaux P.-M."/>
            <person name="Salse J."/>
            <person name="Berges H."/>
            <person name="Guyot R."/>
            <person name="Gouzy J."/>
            <person name="Peret B."/>
        </authorList>
    </citation>
    <scope>NUCLEOTIDE SEQUENCE [LARGE SCALE GENOMIC DNA]</scope>
    <source>
        <strain evidence="8">cv. Amiga</strain>
    </source>
</reference>
<evidence type="ECO:0000256" key="1">
    <source>
        <dbReference type="ARBA" id="ARBA00004609"/>
    </source>
</evidence>
<evidence type="ECO:0000259" key="6">
    <source>
        <dbReference type="SMART" id="SM00768"/>
    </source>
</evidence>
<gene>
    <name evidence="7" type="ORF">Lalb_Chr12g0205471</name>
</gene>
<dbReference type="AlphaFoldDB" id="A0A6A4PN67"/>
<evidence type="ECO:0000256" key="5">
    <source>
        <dbReference type="SAM" id="SignalP"/>
    </source>
</evidence>
<dbReference type="PROSITE" id="PS51257">
    <property type="entry name" value="PROKAR_LIPOPROTEIN"/>
    <property type="match status" value="1"/>
</dbReference>
<protein>
    <submittedName>
        <fullName evidence="7">Putative glucan endo-1,3-beta-D-glucosidase</fullName>
    </submittedName>
</protein>
<feature type="domain" description="X8" evidence="6">
    <location>
        <begin position="28"/>
        <end position="112"/>
    </location>
</feature>
<sequence length="165" mass="18293">MAALKLDCSVLTIVACIIIGSSCIDANTWCMINNNATPNVLQNNLDYACSHGADCSAIQPGASCFKPDNVFRHAAYAYDSYYVNHGKTPESCNFAGTGHVIHNDPSMNIHLSSFFNTTALILFIDLILSDKDLVVIVIKLWTKLFRNLCYLMFLIRLYGFILLCV</sequence>
<keyword evidence="4" id="KW-0472">Membrane</keyword>
<feature type="transmembrane region" description="Helical" evidence="4">
    <location>
        <begin position="109"/>
        <end position="128"/>
    </location>
</feature>
<feature type="transmembrane region" description="Helical" evidence="4">
    <location>
        <begin position="144"/>
        <end position="163"/>
    </location>
</feature>
<dbReference type="SMART" id="SM00768">
    <property type="entry name" value="X8"/>
    <property type="match status" value="1"/>
</dbReference>
<dbReference type="OrthoDB" id="417697at2759"/>
<feature type="chain" id="PRO_5025532939" evidence="5">
    <location>
        <begin position="24"/>
        <end position="165"/>
    </location>
</feature>
<comment type="subcellular location">
    <subcellularLocation>
        <location evidence="1">Cell membrane</location>
        <topology evidence="1">Lipid-anchor</topology>
        <topology evidence="1">GPI-anchor</topology>
    </subcellularLocation>
</comment>
<evidence type="ECO:0000256" key="4">
    <source>
        <dbReference type="SAM" id="Phobius"/>
    </source>
</evidence>
<organism evidence="7 8">
    <name type="scientific">Lupinus albus</name>
    <name type="common">White lupine</name>
    <name type="synonym">Lupinus termis</name>
    <dbReference type="NCBI Taxonomy" id="3870"/>
    <lineage>
        <taxon>Eukaryota</taxon>
        <taxon>Viridiplantae</taxon>
        <taxon>Streptophyta</taxon>
        <taxon>Embryophyta</taxon>
        <taxon>Tracheophyta</taxon>
        <taxon>Spermatophyta</taxon>
        <taxon>Magnoliopsida</taxon>
        <taxon>eudicotyledons</taxon>
        <taxon>Gunneridae</taxon>
        <taxon>Pentapetalae</taxon>
        <taxon>rosids</taxon>
        <taxon>fabids</taxon>
        <taxon>Fabales</taxon>
        <taxon>Fabaceae</taxon>
        <taxon>Papilionoideae</taxon>
        <taxon>50 kb inversion clade</taxon>
        <taxon>genistoids sensu lato</taxon>
        <taxon>core genistoids</taxon>
        <taxon>Genisteae</taxon>
        <taxon>Lupinus</taxon>
    </lineage>
</organism>
<dbReference type="Gene3D" id="1.20.58.1040">
    <property type="match status" value="1"/>
</dbReference>
<accession>A0A6A4PN67</accession>
<dbReference type="PANTHER" id="PTHR31044:SF52">
    <property type="entry name" value="OS01G0631500 PROTEIN"/>
    <property type="match status" value="1"/>
</dbReference>
<keyword evidence="4" id="KW-1133">Transmembrane helix</keyword>
<dbReference type="EMBL" id="WOCE01000012">
    <property type="protein sequence ID" value="KAE9602987.1"/>
    <property type="molecule type" value="Genomic_DNA"/>
</dbReference>
<keyword evidence="3 5" id="KW-0732">Signal</keyword>
<dbReference type="Proteomes" id="UP000447434">
    <property type="component" value="Chromosome 12"/>
</dbReference>
<evidence type="ECO:0000313" key="8">
    <source>
        <dbReference type="Proteomes" id="UP000447434"/>
    </source>
</evidence>
<dbReference type="GO" id="GO:0005886">
    <property type="term" value="C:plasma membrane"/>
    <property type="evidence" value="ECO:0007669"/>
    <property type="project" value="UniProtKB-SubCell"/>
</dbReference>
<evidence type="ECO:0000256" key="3">
    <source>
        <dbReference type="ARBA" id="ARBA00022729"/>
    </source>
</evidence>
<evidence type="ECO:0000256" key="2">
    <source>
        <dbReference type="ARBA" id="ARBA00022622"/>
    </source>
</evidence>
<proteinExistence type="predicted"/>
<evidence type="ECO:0000313" key="7">
    <source>
        <dbReference type="EMBL" id="KAE9602987.1"/>
    </source>
</evidence>
<name>A0A6A4PN67_LUPAL</name>
<keyword evidence="2" id="KW-0449">Lipoprotein</keyword>
<dbReference type="GO" id="GO:0098552">
    <property type="term" value="C:side of membrane"/>
    <property type="evidence" value="ECO:0007669"/>
    <property type="project" value="UniProtKB-KW"/>
</dbReference>
<comment type="caution">
    <text evidence="7">The sequence shown here is derived from an EMBL/GenBank/DDBJ whole genome shotgun (WGS) entry which is preliminary data.</text>
</comment>
<feature type="signal peptide" evidence="5">
    <location>
        <begin position="1"/>
        <end position="23"/>
    </location>
</feature>
<keyword evidence="8" id="KW-1185">Reference proteome</keyword>
<dbReference type="GO" id="GO:0009506">
    <property type="term" value="C:plasmodesma"/>
    <property type="evidence" value="ECO:0007669"/>
    <property type="project" value="UniProtKB-ARBA"/>
</dbReference>
<keyword evidence="4" id="KW-0812">Transmembrane</keyword>
<dbReference type="InterPro" id="IPR044788">
    <property type="entry name" value="X8_dom_prot"/>
</dbReference>